<dbReference type="PROSITE" id="PS50109">
    <property type="entry name" value="HIS_KIN"/>
    <property type="match status" value="1"/>
</dbReference>
<dbReference type="SUPFAM" id="SSF47384">
    <property type="entry name" value="Homodimeric domain of signal transducing histidine kinase"/>
    <property type="match status" value="1"/>
</dbReference>
<keyword evidence="6 12" id="KW-0418">Kinase</keyword>
<dbReference type="Gene3D" id="3.30.565.10">
    <property type="entry name" value="Histidine kinase-like ATPase, C-terminal domain"/>
    <property type="match status" value="1"/>
</dbReference>
<evidence type="ECO:0000256" key="6">
    <source>
        <dbReference type="ARBA" id="ARBA00022777"/>
    </source>
</evidence>
<accession>A0ABT7V8N0</accession>
<dbReference type="EMBL" id="JAUDDZ010000005">
    <property type="protein sequence ID" value="MDM8274856.1"/>
    <property type="molecule type" value="Genomic_DNA"/>
</dbReference>
<dbReference type="InterPro" id="IPR005467">
    <property type="entry name" value="His_kinase_dom"/>
</dbReference>
<dbReference type="InterPro" id="IPR004358">
    <property type="entry name" value="Sig_transdc_His_kin-like_C"/>
</dbReference>
<dbReference type="InterPro" id="IPR050351">
    <property type="entry name" value="BphY/WalK/GraS-like"/>
</dbReference>
<feature type="transmembrane region" description="Helical" evidence="10">
    <location>
        <begin position="176"/>
        <end position="209"/>
    </location>
</feature>
<dbReference type="InterPro" id="IPR003661">
    <property type="entry name" value="HisK_dim/P_dom"/>
</dbReference>
<keyword evidence="5" id="KW-0808">Transferase</keyword>
<dbReference type="InterPro" id="IPR036097">
    <property type="entry name" value="HisK_dim/P_sf"/>
</dbReference>
<feature type="domain" description="Histidine kinase" evidence="11">
    <location>
        <begin position="345"/>
        <end position="559"/>
    </location>
</feature>
<keyword evidence="10" id="KW-1133">Transmembrane helix</keyword>
<dbReference type="InterPro" id="IPR036890">
    <property type="entry name" value="HATPase_C_sf"/>
</dbReference>
<evidence type="ECO:0000256" key="5">
    <source>
        <dbReference type="ARBA" id="ARBA00022679"/>
    </source>
</evidence>
<dbReference type="EC" id="2.7.13.3" evidence="3"/>
<evidence type="ECO:0000256" key="3">
    <source>
        <dbReference type="ARBA" id="ARBA00012438"/>
    </source>
</evidence>
<dbReference type="Proteomes" id="UP001529421">
    <property type="component" value="Unassembled WGS sequence"/>
</dbReference>
<comment type="subcellular location">
    <subcellularLocation>
        <location evidence="2">Cell membrane</location>
    </subcellularLocation>
</comment>
<name>A0ABT7V8N0_9ACTN</name>
<feature type="compositionally biased region" description="Polar residues" evidence="9">
    <location>
        <begin position="1"/>
        <end position="11"/>
    </location>
</feature>
<dbReference type="PRINTS" id="PR00344">
    <property type="entry name" value="BCTRLSENSOR"/>
</dbReference>
<evidence type="ECO:0000259" key="11">
    <source>
        <dbReference type="PROSITE" id="PS50109"/>
    </source>
</evidence>
<dbReference type="SUPFAM" id="SSF55874">
    <property type="entry name" value="ATPase domain of HSP90 chaperone/DNA topoisomerase II/histidine kinase"/>
    <property type="match status" value="1"/>
</dbReference>
<evidence type="ECO:0000256" key="9">
    <source>
        <dbReference type="SAM" id="MobiDB-lite"/>
    </source>
</evidence>
<dbReference type="InterPro" id="IPR003594">
    <property type="entry name" value="HATPase_dom"/>
</dbReference>
<dbReference type="PANTHER" id="PTHR45453:SF1">
    <property type="entry name" value="PHOSPHATE REGULON SENSOR PROTEIN PHOR"/>
    <property type="match status" value="1"/>
</dbReference>
<evidence type="ECO:0000256" key="7">
    <source>
        <dbReference type="ARBA" id="ARBA00023012"/>
    </source>
</evidence>
<comment type="catalytic activity">
    <reaction evidence="1">
        <text>ATP + protein L-histidine = ADP + protein N-phospho-L-histidine.</text>
        <dbReference type="EC" id="2.7.13.3"/>
    </reaction>
</comment>
<evidence type="ECO:0000256" key="4">
    <source>
        <dbReference type="ARBA" id="ARBA00022553"/>
    </source>
</evidence>
<dbReference type="GO" id="GO:0016301">
    <property type="term" value="F:kinase activity"/>
    <property type="evidence" value="ECO:0007669"/>
    <property type="project" value="UniProtKB-KW"/>
</dbReference>
<keyword evidence="10" id="KW-0812">Transmembrane</keyword>
<evidence type="ECO:0000313" key="12">
    <source>
        <dbReference type="EMBL" id="MDM8274856.1"/>
    </source>
</evidence>
<evidence type="ECO:0000313" key="13">
    <source>
        <dbReference type="Proteomes" id="UP001529421"/>
    </source>
</evidence>
<dbReference type="SMART" id="SM00387">
    <property type="entry name" value="HATPase_c"/>
    <property type="match status" value="1"/>
</dbReference>
<keyword evidence="7" id="KW-0902">Two-component regulatory system</keyword>
<feature type="compositionally biased region" description="Polar residues" evidence="9">
    <location>
        <begin position="94"/>
        <end position="104"/>
    </location>
</feature>
<sequence length="559" mass="59939">MKLKNSSQSRQAHAPVNPVTGRPNGAASSGGVATPGTKTGQHPSAGACEAEGGTASSVSAGMADGQPGSATAGSRRAAEAAASDSVSSAHRTVSDTSASDQGGTTPRAGHGDVSAVSGGDASSVIAAAEASAGTGQFAESTISADAQQLQDMIGQGAADSNAELLERVRRVVDNRIVSIVMLFILLVVLVGVENILMFLAFMLVGYILIDRFVNVRRCIVMGGLSWLFVIFVGRMIAESAQGPIVFGIDYLFMFCGFLLALAVCAAFFAGRYMYYRGVDTGKAQADRDIAQHMVDRLIERPGDWSGLDGDYLEVESTLNRVRERERMAQQALRDEARRKDDLVTYLAHDLKTPLASVVGYLSLLEEAPDLPVKQRARFTGIALEKAHRLDTLIEEFFDITRFDFHDIVLTRGYVDLNLMLSQVAEEFYPTLAEQHKEAHIDVPAGLTVLVDGDKMARVFNNVMKNAIAYSYEGSTIMVSARQEGETVCIKFQNQGDPIPAPKLKVIFEKFYRLDAARATNRGGAGLGLAIAKEIVTAHNGTIECTSTPEATVFTIVLPM</sequence>
<comment type="caution">
    <text evidence="12">The sequence shown here is derived from an EMBL/GenBank/DDBJ whole genome shotgun (WGS) entry which is preliminary data.</text>
</comment>
<dbReference type="CDD" id="cd00082">
    <property type="entry name" value="HisKA"/>
    <property type="match status" value="1"/>
</dbReference>
<feature type="transmembrane region" description="Helical" evidence="10">
    <location>
        <begin position="243"/>
        <end position="268"/>
    </location>
</feature>
<evidence type="ECO:0000256" key="10">
    <source>
        <dbReference type="SAM" id="Phobius"/>
    </source>
</evidence>
<keyword evidence="10" id="KW-0472">Membrane</keyword>
<dbReference type="Pfam" id="PF00512">
    <property type="entry name" value="HisKA"/>
    <property type="match status" value="1"/>
</dbReference>
<feature type="region of interest" description="Disordered" evidence="9">
    <location>
        <begin position="1"/>
        <end position="116"/>
    </location>
</feature>
<feature type="compositionally biased region" description="Low complexity" evidence="9">
    <location>
        <begin position="69"/>
        <end position="91"/>
    </location>
</feature>
<gene>
    <name evidence="12" type="ORF">QUW28_04985</name>
</gene>
<evidence type="ECO:0000256" key="8">
    <source>
        <dbReference type="ARBA" id="ARBA00039401"/>
    </source>
</evidence>
<dbReference type="PANTHER" id="PTHR45453">
    <property type="entry name" value="PHOSPHATE REGULON SENSOR PROTEIN PHOR"/>
    <property type="match status" value="1"/>
</dbReference>
<dbReference type="Gene3D" id="1.10.287.130">
    <property type="match status" value="1"/>
</dbReference>
<evidence type="ECO:0000256" key="2">
    <source>
        <dbReference type="ARBA" id="ARBA00004236"/>
    </source>
</evidence>
<protein>
    <recommendedName>
        <fullName evidence="8">Sensor-like histidine kinase SenX3</fullName>
        <ecNumber evidence="3">2.7.13.3</ecNumber>
    </recommendedName>
</protein>
<dbReference type="SMART" id="SM00388">
    <property type="entry name" value="HisKA"/>
    <property type="match status" value="1"/>
</dbReference>
<evidence type="ECO:0000256" key="1">
    <source>
        <dbReference type="ARBA" id="ARBA00000085"/>
    </source>
</evidence>
<organism evidence="12 13">
    <name type="scientific">Enorma phocaeensis</name>
    <dbReference type="NCBI Taxonomy" id="1871019"/>
    <lineage>
        <taxon>Bacteria</taxon>
        <taxon>Bacillati</taxon>
        <taxon>Actinomycetota</taxon>
        <taxon>Coriobacteriia</taxon>
        <taxon>Coriobacteriales</taxon>
        <taxon>Coriobacteriaceae</taxon>
        <taxon>Enorma</taxon>
    </lineage>
</organism>
<keyword evidence="13" id="KW-1185">Reference proteome</keyword>
<reference evidence="13" key="1">
    <citation type="submission" date="2023-06" db="EMBL/GenBank/DDBJ databases">
        <title>Identification and characterization of horizontal gene transfer across gut microbiota members of farm animals based on homology search.</title>
        <authorList>
            <person name="Zeman M."/>
            <person name="Kubasova T."/>
            <person name="Jahodarova E."/>
            <person name="Nykrynova M."/>
            <person name="Rychlik I."/>
        </authorList>
    </citation>
    <scope>NUCLEOTIDE SEQUENCE [LARGE SCALE GENOMIC DNA]</scope>
    <source>
        <strain evidence="13">154_Feed</strain>
    </source>
</reference>
<dbReference type="Pfam" id="PF02518">
    <property type="entry name" value="HATPase_c"/>
    <property type="match status" value="1"/>
</dbReference>
<proteinExistence type="predicted"/>
<feature type="transmembrane region" description="Helical" evidence="10">
    <location>
        <begin position="218"/>
        <end position="237"/>
    </location>
</feature>
<keyword evidence="4" id="KW-0597">Phosphoprotein</keyword>